<organism evidence="1 2">
    <name type="scientific">Rubellicoccus peritrichatus</name>
    <dbReference type="NCBI Taxonomy" id="3080537"/>
    <lineage>
        <taxon>Bacteria</taxon>
        <taxon>Pseudomonadati</taxon>
        <taxon>Verrucomicrobiota</taxon>
        <taxon>Opitutia</taxon>
        <taxon>Puniceicoccales</taxon>
        <taxon>Cerasicoccaceae</taxon>
        <taxon>Rubellicoccus</taxon>
    </lineage>
</organism>
<protein>
    <submittedName>
        <fullName evidence="1">Uncharacterized protein</fullName>
    </submittedName>
</protein>
<sequence length="102" mass="12251">MKLKIVIFLILLFQLGCREDESLEGFYGDEKIDIFVLKDDRILLEGYHLDEKRFTLENQLEDLSNELKVIIFVEGERKRTQVERVREILKNKGFSYKLRKLE</sequence>
<proteinExistence type="predicted"/>
<name>A0AAQ3QV46_9BACT</name>
<reference evidence="1 2" key="1">
    <citation type="submission" date="2023-10" db="EMBL/GenBank/DDBJ databases">
        <title>Rubellicoccus peritrichatus gen. nov., sp. nov., isolated from an algae of coral reef tank.</title>
        <authorList>
            <person name="Luo J."/>
        </authorList>
    </citation>
    <scope>NUCLEOTIDE SEQUENCE [LARGE SCALE GENOMIC DNA]</scope>
    <source>
        <strain evidence="1 2">CR14</strain>
    </source>
</reference>
<dbReference type="AlphaFoldDB" id="A0AAQ3QV46"/>
<accession>A0AAQ3QV46</accession>
<evidence type="ECO:0000313" key="2">
    <source>
        <dbReference type="Proteomes" id="UP001304300"/>
    </source>
</evidence>
<dbReference type="Proteomes" id="UP001304300">
    <property type="component" value="Chromosome"/>
</dbReference>
<gene>
    <name evidence="1" type="ORF">RZN69_08240</name>
</gene>
<dbReference type="EMBL" id="CP136920">
    <property type="protein sequence ID" value="WOO43081.1"/>
    <property type="molecule type" value="Genomic_DNA"/>
</dbReference>
<dbReference type="KEGG" id="puo:RZN69_08240"/>
<evidence type="ECO:0000313" key="1">
    <source>
        <dbReference type="EMBL" id="WOO43081.1"/>
    </source>
</evidence>
<dbReference type="RefSeq" id="WP_317835618.1">
    <property type="nucleotide sequence ID" value="NZ_CP136920.1"/>
</dbReference>
<keyword evidence="2" id="KW-1185">Reference proteome</keyword>